<dbReference type="GO" id="GO:0004312">
    <property type="term" value="F:fatty acid synthase activity"/>
    <property type="evidence" value="ECO:0007669"/>
    <property type="project" value="TreeGrafter"/>
</dbReference>
<dbReference type="SMART" id="SM00829">
    <property type="entry name" value="PKS_ER"/>
    <property type="match status" value="1"/>
</dbReference>
<accession>A0A346GB67</accession>
<feature type="domain" description="Ketosynthase family 3 (KS3)" evidence="9">
    <location>
        <begin position="5"/>
        <end position="429"/>
    </location>
</feature>
<dbReference type="SMART" id="SM00822">
    <property type="entry name" value="PKS_KR"/>
    <property type="match status" value="1"/>
</dbReference>
<dbReference type="PROSITE" id="PS51257">
    <property type="entry name" value="PROKAR_LIPOPROTEIN"/>
    <property type="match status" value="1"/>
</dbReference>
<dbReference type="Pfam" id="PF08240">
    <property type="entry name" value="ADH_N"/>
    <property type="match status" value="1"/>
</dbReference>
<dbReference type="Gene3D" id="3.40.50.720">
    <property type="entry name" value="NAD(P)-binding Rossmann-like Domain"/>
    <property type="match status" value="3"/>
</dbReference>
<dbReference type="CDD" id="cd00833">
    <property type="entry name" value="PKS"/>
    <property type="match status" value="1"/>
</dbReference>
<dbReference type="InterPro" id="IPR009081">
    <property type="entry name" value="PP-bd_ACP"/>
</dbReference>
<dbReference type="SUPFAM" id="SSF53901">
    <property type="entry name" value="Thiolase-like"/>
    <property type="match status" value="1"/>
</dbReference>
<dbReference type="Pfam" id="PF08659">
    <property type="entry name" value="KR"/>
    <property type="match status" value="1"/>
</dbReference>
<evidence type="ECO:0000256" key="2">
    <source>
        <dbReference type="ARBA" id="ARBA00022553"/>
    </source>
</evidence>
<keyword evidence="2" id="KW-0597">Phosphoprotein</keyword>
<dbReference type="GO" id="GO:0031177">
    <property type="term" value="F:phosphopantetheine binding"/>
    <property type="evidence" value="ECO:0007669"/>
    <property type="project" value="InterPro"/>
</dbReference>
<dbReference type="Pfam" id="PF02801">
    <property type="entry name" value="Ketoacyl-synt_C"/>
    <property type="match status" value="1"/>
</dbReference>
<gene>
    <name evidence="11" type="primary">puwB</name>
</gene>
<dbReference type="Gene3D" id="1.10.1200.10">
    <property type="entry name" value="ACP-like"/>
    <property type="match status" value="1"/>
</dbReference>
<dbReference type="GO" id="GO:0016491">
    <property type="term" value="F:oxidoreductase activity"/>
    <property type="evidence" value="ECO:0007669"/>
    <property type="project" value="InterPro"/>
</dbReference>
<dbReference type="InterPro" id="IPR020807">
    <property type="entry name" value="PKS_DH"/>
</dbReference>
<dbReference type="InterPro" id="IPR014031">
    <property type="entry name" value="Ketoacyl_synth_C"/>
</dbReference>
<feature type="active site" description="Proton donor; for dehydratase activity" evidence="7">
    <location>
        <position position="1105"/>
    </location>
</feature>
<dbReference type="PROSITE" id="PS50075">
    <property type="entry name" value="CARRIER"/>
    <property type="match status" value="1"/>
</dbReference>
<dbReference type="InterPro" id="IPR014030">
    <property type="entry name" value="Ketoacyl_synth_N"/>
</dbReference>
<dbReference type="InterPro" id="IPR049551">
    <property type="entry name" value="PKS_DH_C"/>
</dbReference>
<dbReference type="Pfam" id="PF14765">
    <property type="entry name" value="PS-DH"/>
    <property type="match status" value="1"/>
</dbReference>
<proteinExistence type="predicted"/>
<keyword evidence="4" id="KW-0521">NADP</keyword>
<dbReference type="InterPro" id="IPR042104">
    <property type="entry name" value="PKS_dehydratase_sf"/>
</dbReference>
<feature type="region of interest" description="N-terminal hotdog fold" evidence="7">
    <location>
        <begin position="903"/>
        <end position="1031"/>
    </location>
</feature>
<dbReference type="InterPro" id="IPR050091">
    <property type="entry name" value="PKS_NRPS_Biosynth_Enz"/>
</dbReference>
<evidence type="ECO:0000259" key="8">
    <source>
        <dbReference type="PROSITE" id="PS50075"/>
    </source>
</evidence>
<protein>
    <submittedName>
        <fullName evidence="11">PuwB</fullName>
    </submittedName>
</protein>
<dbReference type="Gene3D" id="3.40.47.10">
    <property type="match status" value="1"/>
</dbReference>
<sequence length="2555" mass="282116">MDKEPIAIAIIGIGCRFPGVKNTEAFWHLLRDGVDAIAEVPRTRWDINAFYDPDPAMPDKMNTRWGGFLEQVDQFDPQFFGISPREAASIDPQQRLLLEVAWEALEDAGHTLDRLTGRPVGVFIGISSFDYDKLRFQNPVNLDIYAGTGTTNCIAANRISYTFNLTGPSMAVDTACSSSLVAVHLACQSLWNGESTLALAGGVNMLLSPWLTVTFAKAGFLAPDGRCKAFDSRANGYVRSEGGGVVVLKPLSQALAEGDRIYAVIRGSAVNQDGRSNGLTAPNPQAQEAVIREAYHQAIVSPAHIQYIEAHGTGTKLGDPMELKALGKVLSEGRPPGKYCRVGSVKTNIGHTEAAAGIAGLIKVALSLQHKQIPPSLHFQEPNPYIPFDKLPIQVQETLEPWPETVDKALAGVSSFGFGGTNAHVVLEAAPEQTPATNDRDRPWHILTLSAKSDRVLQELAQSYIAYLQNHPEVSLAQVCFTANTGRSHFDYRLAIATESISQLQEALNTFATGKETSKLLTGQINSRKRPKIVFLFTGQGSQYIDMGRQLYETQPTFRSSLNRCNEILHPYLEKPLISVLYPDRYSSHQKLDETAYTQPALFALEYALYELWKSWGIEPIAVIGHSVGEYVAATVAEVFSLEDGLKLIAKRASLMQALPSDGAMVAVLADEKMVRMAIEPYAEAVAIAAINGSENLVISGNRQAIAGICATLEVQGIKTKPLQVSHAFHSPLMEPMLAEFEQTAKQITYSLPKIKLISNLTGQVATADIATPEYWCSHVRSPVRFAASMETLHQQGYDIFIEAGPKPILLGMGSQCLPEEAGLWLPSLRPSHSDWEQMLESLAQLYVRGIPINWLGFDRDYSRDRVALPTYPFQRQRYWIETDSNHHQPQFLSKNGAVKNLHPLVGQRLNLAGLEEICFESQISQELPAYLTHHRVFEQSVLPATAYLEMALAAGSRVFKSDNLVLENVVIQQALILPDDEAKTLQLILTPEGSTAYSFKIYSQNTEEKNDELSWICHACGKVLKGDREPTQANLASLQALCQEEISVIAYYEQCRNRGINYGESFQAIEQLFRSQELALGQIRLPKALISEVGDYKLHPVLLDACLQVLGSLLLNNSQTDIYLPIALERLQLFRHPSTDLWSKIQIDSAKDANQNTLTAEACLYTPDGEAIVKIENLQLKRTSRETFLSTPQESWQNWLYQVEWRQKARFTTQQLTADYLPTPEKISDSLHPKLTELMAQKDLKNYGEVLRQLEALSITYVSHAFNVMGWEFQLGQRFSSREIAEKLGIISQHQRLLDRLLEILVQAGILQRVDSQWEAIRSPSHPNPKTQLNLLFSQYPIAKAELTLLERCGDKLAQVLQGKCDPIQLLFPEGDLTTLTQLYQDSPGAKMLNTIIQKAVLSALEHLPKGRGVRVLEIGAGTGGTTAYILPVLPVDRTEYIFTDLTPRFTTQAQEKFRDYPFVRYQVLDIEQDLKSQGFEFHQYDLIVAANVLHATRDLRQSLQNIQQLLAPNGILILLEGTDRQSWLDLIFGLTEGWWRFADVDLRPDYPLLTASQWQELLLETGYKEVRTIADEQDNQVILSQQSVIVAQANQRQQSVGILPKNWLVMADNRGIGQQLATLLKSKGELCTLVFPGKDYEQIGEEEFNLDPANPEKFQQLLATLGTNQPSLYGVINCWSLNAGSAEFLTTPELKAASEQGCGSTLSLIQALMKTGFLITPRLWLVTQGAQPVGVQNSNVPGIAQSSLWGMGKVIALEHPELNCVRVDLDPNAVGNEAQALFEEIFADDGEDQIAFRDGDRYVARLIPYQKNQNFVIENQPYRLEISDRGTLENLTLQPTARRQPGAGEVEIQVEATGLNFRDVLNALGLYPGDPGPLGGECAGRVAAIGEGVEGFKVGDAVVAVAAGSFSQYATVNAQMVALKPELLSFEEAATIPIAFLTAYYTLYHLANISTGDRILIHAATGGVGQAAVQLAQQAGTEVFATASSSKWEFLKSMGVKHIMNSRTLDFAQQVMTLTSNQGVDIVLNSLTSEEFIAKTLSVLGNKGRFLEIAKRGAWDYGQVLHDRPDTSYFLVDLVQVCQQQPALIQSMLRQLMQQFEAGKLKPLPQKVFPIHNVVDAFRYMQQAKHIGKIIVTQTRAIPASPKPLFSRDSTYLITGGMGGLGLLVADWMVQKGVRHLVLVGRNGASSSVSNQLRELEKAGVQVVVAKADVSEAEELSQVLSEITQSLPPLRGIIHAVGVLDDGILQQQNWERFAKVMAPKVEGAWNLHHLTENLPLDFFVLFSSVASLLGSPGQANHAAANAFQDALAYYRQARGLPGLSINWGAVSEIGAAAKRQAGGWIEAKGIGTISPQQVLEVLEEQLISQPKAQVGVVPVNWSKFIQQSAPWPLFADLQQAPDRSQEQHSGFLQQLETMPAGERVAYLVAHVRSQVAIVLGMAPSAPINLQQGFFDLGMDSLTSVELRNRLQTSLECSLPATLAFKYPTVEALADYLATEVFAFVQPTRSEEATQKKSQAQRPDLAEIKQFSPAEVEDALTKEIEELESLLRGE</sequence>
<dbReference type="SUPFAM" id="SSF51735">
    <property type="entry name" value="NAD(P)-binding Rossmann-fold domains"/>
    <property type="match status" value="3"/>
</dbReference>
<dbReference type="Gene3D" id="3.40.366.10">
    <property type="entry name" value="Malonyl-Coenzyme A Acyl Carrier Protein, domain 2"/>
    <property type="match status" value="1"/>
</dbReference>
<dbReference type="InterPro" id="IPR006162">
    <property type="entry name" value="Ppantetheine_attach_site"/>
</dbReference>
<dbReference type="Gene3D" id="3.10.129.110">
    <property type="entry name" value="Polyketide synthase dehydratase"/>
    <property type="match status" value="1"/>
</dbReference>
<dbReference type="InterPro" id="IPR020806">
    <property type="entry name" value="PKS_PP-bd"/>
</dbReference>
<feature type="domain" description="Carrier" evidence="8">
    <location>
        <begin position="2427"/>
        <end position="2502"/>
    </location>
</feature>
<dbReference type="FunFam" id="3.40.366.10:FF:000002">
    <property type="entry name" value="Probable polyketide synthase 2"/>
    <property type="match status" value="1"/>
</dbReference>
<dbReference type="SUPFAM" id="SSF47336">
    <property type="entry name" value="ACP-like"/>
    <property type="match status" value="1"/>
</dbReference>
<dbReference type="Pfam" id="PF21089">
    <property type="entry name" value="PKS_DH_N"/>
    <property type="match status" value="1"/>
</dbReference>
<dbReference type="SUPFAM" id="SSF50129">
    <property type="entry name" value="GroES-like"/>
    <property type="match status" value="1"/>
</dbReference>
<dbReference type="Gene3D" id="3.90.180.10">
    <property type="entry name" value="Medium-chain alcohol dehydrogenases, catalytic domain"/>
    <property type="match status" value="1"/>
</dbReference>
<dbReference type="InterPro" id="IPR016039">
    <property type="entry name" value="Thiolase-like"/>
</dbReference>
<dbReference type="CDD" id="cd02440">
    <property type="entry name" value="AdoMet_MTases"/>
    <property type="match status" value="1"/>
</dbReference>
<dbReference type="InterPro" id="IPR057326">
    <property type="entry name" value="KR_dom"/>
</dbReference>
<dbReference type="Pfam" id="PF00550">
    <property type="entry name" value="PP-binding"/>
    <property type="match status" value="1"/>
</dbReference>
<name>A0A346GB67_9CYAN</name>
<dbReference type="InterPro" id="IPR018201">
    <property type="entry name" value="Ketoacyl_synth_AS"/>
</dbReference>
<dbReference type="FunFam" id="3.40.50.720:FF:000209">
    <property type="entry name" value="Polyketide synthase Pks12"/>
    <property type="match status" value="1"/>
</dbReference>
<dbReference type="InterPro" id="IPR049490">
    <property type="entry name" value="C883_1060-like_KR_N"/>
</dbReference>
<dbReference type="PROSITE" id="PS52019">
    <property type="entry name" value="PKS_MFAS_DH"/>
    <property type="match status" value="1"/>
</dbReference>
<evidence type="ECO:0000256" key="3">
    <source>
        <dbReference type="ARBA" id="ARBA00022679"/>
    </source>
</evidence>
<dbReference type="InterPro" id="IPR036291">
    <property type="entry name" value="NAD(P)-bd_dom_sf"/>
</dbReference>
<dbReference type="InterPro" id="IPR011032">
    <property type="entry name" value="GroES-like_sf"/>
</dbReference>
<dbReference type="SMART" id="SM00825">
    <property type="entry name" value="PKS_KS"/>
    <property type="match status" value="1"/>
</dbReference>
<evidence type="ECO:0000256" key="4">
    <source>
        <dbReference type="ARBA" id="ARBA00022857"/>
    </source>
</evidence>
<keyword evidence="1" id="KW-0596">Phosphopantetheine</keyword>
<dbReference type="GO" id="GO:0006633">
    <property type="term" value="P:fatty acid biosynthetic process"/>
    <property type="evidence" value="ECO:0007669"/>
    <property type="project" value="InterPro"/>
</dbReference>
<dbReference type="PANTHER" id="PTHR43775:SF37">
    <property type="entry name" value="SI:DKEY-61P9.11"/>
    <property type="match status" value="1"/>
</dbReference>
<feature type="region of interest" description="C-terminal hotdog fold" evidence="7">
    <location>
        <begin position="1044"/>
        <end position="1190"/>
    </location>
</feature>
<dbReference type="SMART" id="SM00823">
    <property type="entry name" value="PKS_PP"/>
    <property type="match status" value="1"/>
</dbReference>
<dbReference type="InterPro" id="IPR014043">
    <property type="entry name" value="Acyl_transferase_dom"/>
</dbReference>
<dbReference type="PROSITE" id="PS52004">
    <property type="entry name" value="KS3_2"/>
    <property type="match status" value="1"/>
</dbReference>
<dbReference type="SUPFAM" id="SSF53335">
    <property type="entry name" value="S-adenosyl-L-methionine-dependent methyltransferases"/>
    <property type="match status" value="1"/>
</dbReference>
<dbReference type="GO" id="GO:0005886">
    <property type="term" value="C:plasma membrane"/>
    <property type="evidence" value="ECO:0007669"/>
    <property type="project" value="TreeGrafter"/>
</dbReference>
<dbReference type="SMART" id="SM00827">
    <property type="entry name" value="PKS_AT"/>
    <property type="match status" value="1"/>
</dbReference>
<dbReference type="FunFam" id="3.40.47.10:FF:000019">
    <property type="entry name" value="Polyketide synthase type I"/>
    <property type="match status" value="1"/>
</dbReference>
<dbReference type="InterPro" id="IPR049552">
    <property type="entry name" value="PKS_DH_N"/>
</dbReference>
<dbReference type="InterPro" id="IPR020843">
    <property type="entry name" value="ER"/>
</dbReference>
<evidence type="ECO:0000259" key="10">
    <source>
        <dbReference type="PROSITE" id="PS52019"/>
    </source>
</evidence>
<dbReference type="SUPFAM" id="SSF52151">
    <property type="entry name" value="FabD/lysophospholipase-like"/>
    <property type="match status" value="1"/>
</dbReference>
<evidence type="ECO:0000256" key="5">
    <source>
        <dbReference type="ARBA" id="ARBA00023268"/>
    </source>
</evidence>
<dbReference type="FunFam" id="1.10.1200.10:FF:000007">
    <property type="entry name" value="Probable polyketide synthase pks17"/>
    <property type="match status" value="1"/>
</dbReference>
<dbReference type="Pfam" id="PF13602">
    <property type="entry name" value="ADH_zinc_N_2"/>
    <property type="match status" value="1"/>
</dbReference>
<reference evidence="11" key="1">
    <citation type="submission" date="2018-05" db="EMBL/GenBank/DDBJ databases">
        <title>The structural diversity of cytotoxic puwainaphycin and minutissamide lipopeptides is generated by a common biosynthetic pathway employing two alternative starter modules.</title>
        <authorList>
            <person name="Mares J."/>
            <person name="Hajek J."/>
            <person name="Urajova P."/>
            <person name="Kust A."/>
            <person name="Jokela J."/>
            <person name="Saurav K."/>
            <person name="Galica T."/>
            <person name="Capkova K."/>
            <person name="Mattila A."/>
            <person name="Haapaniemi E."/>
            <person name="Permi P."/>
            <person name="Mysterud I."/>
            <person name="Skulberg O.M."/>
            <person name="Karlsen J."/>
            <person name="Fewer D.P."/>
            <person name="Sivonen K."/>
            <person name="Tonnesen H.H."/>
            <person name="Hrouzek P."/>
        </authorList>
    </citation>
    <scope>NUCLEOTIDE SEQUENCE</scope>
    <source>
        <strain evidence="11">NIVA-CYA 644</strain>
    </source>
</reference>
<dbReference type="GO" id="GO:0071770">
    <property type="term" value="P:DIM/DIP cell wall layer assembly"/>
    <property type="evidence" value="ECO:0007669"/>
    <property type="project" value="TreeGrafter"/>
</dbReference>
<dbReference type="InterPro" id="IPR036736">
    <property type="entry name" value="ACP-like_sf"/>
</dbReference>
<dbReference type="Pfam" id="PF08242">
    <property type="entry name" value="Methyltransf_12"/>
    <property type="match status" value="1"/>
</dbReference>
<dbReference type="GO" id="GO:0005737">
    <property type="term" value="C:cytoplasm"/>
    <property type="evidence" value="ECO:0007669"/>
    <property type="project" value="TreeGrafter"/>
</dbReference>
<feature type="domain" description="PKS/mFAS DH" evidence="10">
    <location>
        <begin position="903"/>
        <end position="1190"/>
    </location>
</feature>
<dbReference type="PROSITE" id="PS00606">
    <property type="entry name" value="KS3_1"/>
    <property type="match status" value="1"/>
</dbReference>
<keyword evidence="3" id="KW-0808">Transferase</keyword>
<feature type="active site" description="Proton acceptor; for dehydratase activity" evidence="7">
    <location>
        <position position="935"/>
    </location>
</feature>
<dbReference type="Gene3D" id="3.40.50.150">
    <property type="entry name" value="Vaccinia Virus protein VP39"/>
    <property type="match status" value="1"/>
</dbReference>
<dbReference type="SUPFAM" id="SSF55048">
    <property type="entry name" value="Probable ACP-binding domain of malonyl-CoA ACP transacylase"/>
    <property type="match status" value="1"/>
</dbReference>
<organism evidence="11">
    <name type="scientific">Symplocastrum muelleri NIVA-CYA 644</name>
    <dbReference type="NCBI Taxonomy" id="2303159"/>
    <lineage>
        <taxon>Bacteria</taxon>
        <taxon>Bacillati</taxon>
        <taxon>Cyanobacteriota</taxon>
        <taxon>Cyanophyceae</taxon>
        <taxon>Oscillatoriophycideae</taxon>
        <taxon>Oscillatoriales</taxon>
        <taxon>Microcoleaceae</taxon>
        <taxon>Symplocastrum</taxon>
    </lineage>
</organism>
<dbReference type="Pfam" id="PF00109">
    <property type="entry name" value="ketoacyl-synt"/>
    <property type="match status" value="1"/>
</dbReference>
<dbReference type="Gene3D" id="3.30.70.3290">
    <property type="match status" value="1"/>
</dbReference>
<dbReference type="InterPro" id="IPR016035">
    <property type="entry name" value="Acyl_Trfase/lysoPLipase"/>
</dbReference>
<dbReference type="CDD" id="cd08955">
    <property type="entry name" value="KR_2_FAS_SDR_x"/>
    <property type="match status" value="1"/>
</dbReference>
<evidence type="ECO:0000256" key="7">
    <source>
        <dbReference type="PROSITE-ProRule" id="PRU01363"/>
    </source>
</evidence>
<evidence type="ECO:0000259" key="9">
    <source>
        <dbReference type="PROSITE" id="PS52004"/>
    </source>
</evidence>
<dbReference type="SMART" id="SM00826">
    <property type="entry name" value="PKS_DH"/>
    <property type="match status" value="1"/>
</dbReference>
<evidence type="ECO:0000256" key="1">
    <source>
        <dbReference type="ARBA" id="ARBA00022450"/>
    </source>
</evidence>
<dbReference type="SMART" id="SM01294">
    <property type="entry name" value="PKS_PP_betabranch"/>
    <property type="match status" value="1"/>
</dbReference>
<dbReference type="PROSITE" id="PS00012">
    <property type="entry name" value="PHOSPHOPANTETHEINE"/>
    <property type="match status" value="1"/>
</dbReference>
<keyword evidence="5" id="KW-0511">Multifunctional enzyme</keyword>
<dbReference type="Pfam" id="PF21394">
    <property type="entry name" value="Beta-ketacyl_N"/>
    <property type="match status" value="1"/>
</dbReference>
<keyword evidence="6" id="KW-0012">Acyltransferase</keyword>
<dbReference type="InterPro" id="IPR049900">
    <property type="entry name" value="PKS_mFAS_DH"/>
</dbReference>
<evidence type="ECO:0000256" key="6">
    <source>
        <dbReference type="ARBA" id="ARBA00023315"/>
    </source>
</evidence>
<dbReference type="PANTHER" id="PTHR43775">
    <property type="entry name" value="FATTY ACID SYNTHASE"/>
    <property type="match status" value="1"/>
</dbReference>
<dbReference type="InterPro" id="IPR013217">
    <property type="entry name" value="Methyltransf_12"/>
</dbReference>
<dbReference type="InterPro" id="IPR020841">
    <property type="entry name" value="PKS_Beta-ketoAc_synthase_dom"/>
</dbReference>
<dbReference type="InterPro" id="IPR013968">
    <property type="entry name" value="PKS_KR"/>
</dbReference>
<dbReference type="CDD" id="cd05195">
    <property type="entry name" value="enoyl_red"/>
    <property type="match status" value="1"/>
</dbReference>
<dbReference type="EMBL" id="MH325201">
    <property type="protein sequence ID" value="AXN93621.1"/>
    <property type="molecule type" value="Genomic_DNA"/>
</dbReference>
<dbReference type="GO" id="GO:0004315">
    <property type="term" value="F:3-oxoacyl-[acyl-carrier-protein] synthase activity"/>
    <property type="evidence" value="ECO:0007669"/>
    <property type="project" value="InterPro"/>
</dbReference>
<dbReference type="InterPro" id="IPR001227">
    <property type="entry name" value="Ac_transferase_dom_sf"/>
</dbReference>
<dbReference type="InterPro" id="IPR029063">
    <property type="entry name" value="SAM-dependent_MTases_sf"/>
</dbReference>
<evidence type="ECO:0000313" key="11">
    <source>
        <dbReference type="EMBL" id="AXN93621.1"/>
    </source>
</evidence>
<dbReference type="Pfam" id="PF00698">
    <property type="entry name" value="Acyl_transf_1"/>
    <property type="match status" value="1"/>
</dbReference>
<dbReference type="InterPro" id="IPR016036">
    <property type="entry name" value="Malonyl_transacylase_ACP-bd"/>
</dbReference>
<dbReference type="Pfam" id="PF22621">
    <property type="entry name" value="CurL-like_PKS_C"/>
    <property type="match status" value="1"/>
</dbReference>
<dbReference type="InterPro" id="IPR013154">
    <property type="entry name" value="ADH-like_N"/>
</dbReference>